<evidence type="ECO:0000313" key="2">
    <source>
        <dbReference type="Proteomes" id="UP001323405"/>
    </source>
</evidence>
<evidence type="ECO:0000313" key="1">
    <source>
        <dbReference type="EMBL" id="KAK4654802.1"/>
    </source>
</evidence>
<dbReference type="RefSeq" id="XP_062743777.1">
    <property type="nucleotide sequence ID" value="XM_062891936.1"/>
</dbReference>
<proteinExistence type="predicted"/>
<comment type="caution">
    <text evidence="1">The sequence shown here is derived from an EMBL/GenBank/DDBJ whole genome shotgun (WGS) entry which is preliminary data.</text>
</comment>
<accession>A0ABR0GGP4</accession>
<gene>
    <name evidence="1" type="ORF">QC762_602468</name>
</gene>
<dbReference type="EMBL" id="JAFFHA010000006">
    <property type="protein sequence ID" value="KAK4654802.1"/>
    <property type="molecule type" value="Genomic_DNA"/>
</dbReference>
<name>A0ABR0GGP4_9PEZI</name>
<dbReference type="GeneID" id="87911843"/>
<sequence length="68" mass="7517">MLVVAILLRGGSNVVYSEKMLLSPIVTWIRGHRFSAFCLWEASKTNICLNLLHVSGMVGSTTFDESIC</sequence>
<organism evidence="1 2">
    <name type="scientific">Podospora pseudocomata</name>
    <dbReference type="NCBI Taxonomy" id="2093779"/>
    <lineage>
        <taxon>Eukaryota</taxon>
        <taxon>Fungi</taxon>
        <taxon>Dikarya</taxon>
        <taxon>Ascomycota</taxon>
        <taxon>Pezizomycotina</taxon>
        <taxon>Sordariomycetes</taxon>
        <taxon>Sordariomycetidae</taxon>
        <taxon>Sordariales</taxon>
        <taxon>Podosporaceae</taxon>
        <taxon>Podospora</taxon>
    </lineage>
</organism>
<protein>
    <submittedName>
        <fullName evidence="1">Uncharacterized protein</fullName>
    </submittedName>
</protein>
<reference evidence="1 2" key="1">
    <citation type="journal article" date="2023" name="bioRxiv">
        <title>High-quality genome assemblies of four members of thePodospora anserinaspecies complex.</title>
        <authorList>
            <person name="Ament-Velasquez S.L."/>
            <person name="Vogan A.A."/>
            <person name="Wallerman O."/>
            <person name="Hartmann F."/>
            <person name="Gautier V."/>
            <person name="Silar P."/>
            <person name="Giraud T."/>
            <person name="Johannesson H."/>
        </authorList>
    </citation>
    <scope>NUCLEOTIDE SEQUENCE [LARGE SCALE GENOMIC DNA]</scope>
    <source>
        <strain evidence="1 2">CBS 415.72m</strain>
    </source>
</reference>
<dbReference type="Proteomes" id="UP001323405">
    <property type="component" value="Unassembled WGS sequence"/>
</dbReference>
<keyword evidence="2" id="KW-1185">Reference proteome</keyword>